<dbReference type="PROSITE" id="PS50235">
    <property type="entry name" value="USP_3"/>
    <property type="match status" value="1"/>
</dbReference>
<dbReference type="PROSITE" id="PS00973">
    <property type="entry name" value="USP_2"/>
    <property type="match status" value="1"/>
</dbReference>
<dbReference type="Gene3D" id="3.90.70.10">
    <property type="entry name" value="Cysteine proteinases"/>
    <property type="match status" value="1"/>
</dbReference>
<dbReference type="PANTHER" id="PTHR24006:SF644">
    <property type="entry name" value="UBIQUITIN CARBOXYL-TERMINAL HYDROLASE 7"/>
    <property type="match status" value="1"/>
</dbReference>
<reference evidence="4" key="1">
    <citation type="submission" date="2017-02" db="UniProtKB">
        <authorList>
            <consortium name="WormBaseParasite"/>
        </authorList>
    </citation>
    <scope>IDENTIFICATION</scope>
</reference>
<evidence type="ECO:0000256" key="1">
    <source>
        <dbReference type="ARBA" id="ARBA00009085"/>
    </source>
</evidence>
<name>A0A0M3IJT3_ASCLU</name>
<organism evidence="3 4">
    <name type="scientific">Ascaris lumbricoides</name>
    <name type="common">Giant roundworm</name>
    <dbReference type="NCBI Taxonomy" id="6252"/>
    <lineage>
        <taxon>Eukaryota</taxon>
        <taxon>Metazoa</taxon>
        <taxon>Ecdysozoa</taxon>
        <taxon>Nematoda</taxon>
        <taxon>Chromadorea</taxon>
        <taxon>Rhabditida</taxon>
        <taxon>Spirurina</taxon>
        <taxon>Ascaridomorpha</taxon>
        <taxon>Ascaridoidea</taxon>
        <taxon>Ascarididae</taxon>
        <taxon>Ascaris</taxon>
    </lineage>
</organism>
<dbReference type="InterPro" id="IPR050164">
    <property type="entry name" value="Peptidase_C19"/>
</dbReference>
<comment type="similarity">
    <text evidence="1">Belongs to the peptidase C19 family.</text>
</comment>
<dbReference type="InterPro" id="IPR038765">
    <property type="entry name" value="Papain-like_cys_pep_sf"/>
</dbReference>
<evidence type="ECO:0000259" key="2">
    <source>
        <dbReference type="PROSITE" id="PS50235"/>
    </source>
</evidence>
<dbReference type="GO" id="GO:0004843">
    <property type="term" value="F:cysteine-type deubiquitinase activity"/>
    <property type="evidence" value="ECO:0007669"/>
    <property type="project" value="InterPro"/>
</dbReference>
<keyword evidence="3" id="KW-1185">Reference proteome</keyword>
<sequence length="211" mass="24189">LVHIIFFRFEFPALLDLSEFVDDGDKKTPIEFLLQAVLVHTGNLDGGHYVVFINTNMCGPPRWCKFDDEVVSSVSEWDAIDANYGGSDVELQRKPFTSAYMLVYVQKSRLNEILREVTRDDIPQHLRFRFEKEEQRCAKRRKDKKDAQPFVELLVFLMTKGTAVDAKNGPERLSDGSLKLNWILDRNRAVSKGDGFEQCTEASSVLHTSRT</sequence>
<dbReference type="Pfam" id="PF00443">
    <property type="entry name" value="UCH"/>
    <property type="match status" value="1"/>
</dbReference>
<dbReference type="InterPro" id="IPR001394">
    <property type="entry name" value="Peptidase_C19_UCH"/>
</dbReference>
<dbReference type="WBParaSite" id="ALUE_0001894401-mRNA-1">
    <property type="protein sequence ID" value="ALUE_0001894401-mRNA-1"/>
    <property type="gene ID" value="ALUE_0001894401"/>
</dbReference>
<evidence type="ECO:0000313" key="3">
    <source>
        <dbReference type="Proteomes" id="UP000036681"/>
    </source>
</evidence>
<dbReference type="SUPFAM" id="SSF54001">
    <property type="entry name" value="Cysteine proteinases"/>
    <property type="match status" value="1"/>
</dbReference>
<accession>A0A0M3IJT3</accession>
<dbReference type="GO" id="GO:0031647">
    <property type="term" value="P:regulation of protein stability"/>
    <property type="evidence" value="ECO:0007669"/>
    <property type="project" value="TreeGrafter"/>
</dbReference>
<dbReference type="InterPro" id="IPR018200">
    <property type="entry name" value="USP_CS"/>
</dbReference>
<proteinExistence type="inferred from homology"/>
<dbReference type="GO" id="GO:0005829">
    <property type="term" value="C:cytosol"/>
    <property type="evidence" value="ECO:0007669"/>
    <property type="project" value="TreeGrafter"/>
</dbReference>
<dbReference type="GO" id="GO:0016579">
    <property type="term" value="P:protein deubiquitination"/>
    <property type="evidence" value="ECO:0007669"/>
    <property type="project" value="InterPro"/>
</dbReference>
<dbReference type="GO" id="GO:0005634">
    <property type="term" value="C:nucleus"/>
    <property type="evidence" value="ECO:0007669"/>
    <property type="project" value="TreeGrafter"/>
</dbReference>
<protein>
    <submittedName>
        <fullName evidence="4">USP domain-containing protein</fullName>
    </submittedName>
</protein>
<dbReference type="Proteomes" id="UP000036681">
    <property type="component" value="Unplaced"/>
</dbReference>
<feature type="domain" description="USP" evidence="2">
    <location>
        <begin position="1"/>
        <end position="107"/>
    </location>
</feature>
<dbReference type="PANTHER" id="PTHR24006">
    <property type="entry name" value="UBIQUITIN CARBOXYL-TERMINAL HYDROLASE"/>
    <property type="match status" value="1"/>
</dbReference>
<dbReference type="AlphaFoldDB" id="A0A0M3IJT3"/>
<dbReference type="InterPro" id="IPR028889">
    <property type="entry name" value="USP"/>
</dbReference>
<evidence type="ECO:0000313" key="4">
    <source>
        <dbReference type="WBParaSite" id="ALUE_0001894401-mRNA-1"/>
    </source>
</evidence>